<evidence type="ECO:0000313" key="2">
    <source>
        <dbReference type="EMBL" id="KAB1140101.1"/>
    </source>
</evidence>
<dbReference type="RefSeq" id="WP_150957667.1">
    <property type="nucleotide sequence ID" value="NZ_VZRB01000046.1"/>
</dbReference>
<dbReference type="SUPFAM" id="SSF52091">
    <property type="entry name" value="SpoIIaa-like"/>
    <property type="match status" value="1"/>
</dbReference>
<dbReference type="InterPro" id="IPR036513">
    <property type="entry name" value="STAS_dom_sf"/>
</dbReference>
<gene>
    <name evidence="2" type="ORF">F7R91_37325</name>
</gene>
<comment type="caution">
    <text evidence="2">The sequence shown here is derived from an EMBL/GenBank/DDBJ whole genome shotgun (WGS) entry which is preliminary data.</text>
</comment>
<evidence type="ECO:0000259" key="1">
    <source>
        <dbReference type="PROSITE" id="PS50801"/>
    </source>
</evidence>
<accession>A0A6H9UQ85</accession>
<dbReference type="InterPro" id="IPR051932">
    <property type="entry name" value="Bact_StressResp_Reg"/>
</dbReference>
<organism evidence="2 3">
    <name type="scientific">Streptomyces luteolifulvus</name>
    <dbReference type="NCBI Taxonomy" id="2615112"/>
    <lineage>
        <taxon>Bacteria</taxon>
        <taxon>Bacillati</taxon>
        <taxon>Actinomycetota</taxon>
        <taxon>Actinomycetes</taxon>
        <taxon>Kitasatosporales</taxon>
        <taxon>Streptomycetaceae</taxon>
        <taxon>Streptomyces</taxon>
    </lineage>
</organism>
<dbReference type="PANTHER" id="PTHR33745:SF1">
    <property type="entry name" value="RSBT ANTAGONIST PROTEIN RSBS"/>
    <property type="match status" value="1"/>
</dbReference>
<reference evidence="2 3" key="1">
    <citation type="submission" date="2019-09" db="EMBL/GenBank/DDBJ databases">
        <title>Screening of Novel Bioactive Compounds from Soil-Associated.</title>
        <authorList>
            <person name="Zhao S."/>
        </authorList>
    </citation>
    <scope>NUCLEOTIDE SEQUENCE [LARGE SCALE GENOMIC DNA]</scope>
    <source>
        <strain evidence="2 3">HIT-DPA4</strain>
    </source>
</reference>
<dbReference type="PROSITE" id="PS50801">
    <property type="entry name" value="STAS"/>
    <property type="match status" value="1"/>
</dbReference>
<dbReference type="EMBL" id="VZRB01000046">
    <property type="protein sequence ID" value="KAB1140101.1"/>
    <property type="molecule type" value="Genomic_DNA"/>
</dbReference>
<keyword evidence="3" id="KW-1185">Reference proteome</keyword>
<evidence type="ECO:0000313" key="3">
    <source>
        <dbReference type="Proteomes" id="UP000442707"/>
    </source>
</evidence>
<dbReference type="Pfam" id="PF01740">
    <property type="entry name" value="STAS"/>
    <property type="match status" value="1"/>
</dbReference>
<dbReference type="Gene3D" id="3.30.750.24">
    <property type="entry name" value="STAS domain"/>
    <property type="match status" value="1"/>
</dbReference>
<dbReference type="CDD" id="cd07041">
    <property type="entry name" value="STAS_RsbR_RsbS_like"/>
    <property type="match status" value="1"/>
</dbReference>
<sequence>MTEDVVPVMRIGDTLLVALQGDLDDTTVIRIEDQLTREIARSAATGMLIDVSRLSVVDSFIARVLARIVAMVRLLGAQAAVVGIQPAVAITLVELGVPMGHLDTALNAEQGLALLERLRRGDTGTGRP</sequence>
<feature type="domain" description="STAS" evidence="1">
    <location>
        <begin position="4"/>
        <end position="115"/>
    </location>
</feature>
<proteinExistence type="predicted"/>
<dbReference type="AlphaFoldDB" id="A0A6H9UQ85"/>
<name>A0A6H9UQ85_9ACTN</name>
<protein>
    <submittedName>
        <fullName evidence="2">STAS domain-containing protein</fullName>
    </submittedName>
</protein>
<dbReference type="InterPro" id="IPR002645">
    <property type="entry name" value="STAS_dom"/>
</dbReference>
<dbReference type="Proteomes" id="UP000442707">
    <property type="component" value="Unassembled WGS sequence"/>
</dbReference>
<dbReference type="PANTHER" id="PTHR33745">
    <property type="entry name" value="RSBT ANTAGONIST PROTEIN RSBS-RELATED"/>
    <property type="match status" value="1"/>
</dbReference>